<feature type="region of interest" description="Disordered" evidence="1">
    <location>
        <begin position="276"/>
        <end position="305"/>
    </location>
</feature>
<reference evidence="2 3" key="1">
    <citation type="submission" date="2024-02" db="EMBL/GenBank/DDBJ databases">
        <title>A draft genome for the cacao thread blight pathogen Marasmius crinis-equi.</title>
        <authorList>
            <person name="Cohen S.P."/>
            <person name="Baruah I.K."/>
            <person name="Amoako-Attah I."/>
            <person name="Bukari Y."/>
            <person name="Meinhardt L.W."/>
            <person name="Bailey B.A."/>
        </authorList>
    </citation>
    <scope>NUCLEOTIDE SEQUENCE [LARGE SCALE GENOMIC DNA]</scope>
    <source>
        <strain evidence="2 3">GH-76</strain>
    </source>
</reference>
<name>A0ABR3FXT0_9AGAR</name>
<evidence type="ECO:0000313" key="2">
    <source>
        <dbReference type="EMBL" id="KAL0580333.1"/>
    </source>
</evidence>
<accession>A0ABR3FXT0</accession>
<feature type="compositionally biased region" description="Basic residues" evidence="1">
    <location>
        <begin position="277"/>
        <end position="305"/>
    </location>
</feature>
<organism evidence="2 3">
    <name type="scientific">Marasmius crinis-equi</name>
    <dbReference type="NCBI Taxonomy" id="585013"/>
    <lineage>
        <taxon>Eukaryota</taxon>
        <taxon>Fungi</taxon>
        <taxon>Dikarya</taxon>
        <taxon>Basidiomycota</taxon>
        <taxon>Agaricomycotina</taxon>
        <taxon>Agaricomycetes</taxon>
        <taxon>Agaricomycetidae</taxon>
        <taxon>Agaricales</taxon>
        <taxon>Marasmiineae</taxon>
        <taxon>Marasmiaceae</taxon>
        <taxon>Marasmius</taxon>
    </lineage>
</organism>
<evidence type="ECO:0000256" key="1">
    <source>
        <dbReference type="SAM" id="MobiDB-lite"/>
    </source>
</evidence>
<gene>
    <name evidence="2" type="ORF">V5O48_001670</name>
</gene>
<comment type="caution">
    <text evidence="2">The sequence shown here is derived from an EMBL/GenBank/DDBJ whole genome shotgun (WGS) entry which is preliminary data.</text>
</comment>
<dbReference type="Proteomes" id="UP001465976">
    <property type="component" value="Unassembled WGS sequence"/>
</dbReference>
<sequence length="305" mass="34537">MGDLGQMLPEEIGHAAAYEAYRTWIHNKYMYEPLSGDRERQREGITGLAVAEAARLLQMSPRGMDPFTRQVAAEAAAATASELYYWASYFCHQVEVLLGLMVYLFQSRDRDEGDYRGRSLRGSHRGSYDDEYDPYAFDTDLLYPRRGRSHSRMRSRSASYRHPLLQHAATMPIPSVASSAVSYGGHVGSYPNQYTSTMMPLSSSPPQYMTTTPMAMGSSAYYTNGYNNGYTVRPRSGSMNMGYGYYPQTPQTQYVTAGGAVHVPSANPSSQLVVYTKPHKSHKHRHHRSRSKYRRSRSRSRSWSR</sequence>
<protein>
    <submittedName>
        <fullName evidence="2">Uncharacterized protein</fullName>
    </submittedName>
</protein>
<keyword evidence="3" id="KW-1185">Reference proteome</keyword>
<evidence type="ECO:0000313" key="3">
    <source>
        <dbReference type="Proteomes" id="UP001465976"/>
    </source>
</evidence>
<proteinExistence type="predicted"/>
<dbReference type="EMBL" id="JBAHYK010000033">
    <property type="protein sequence ID" value="KAL0580333.1"/>
    <property type="molecule type" value="Genomic_DNA"/>
</dbReference>